<dbReference type="RefSeq" id="WP_305108684.1">
    <property type="nucleotide sequence ID" value="NZ_JAUTWS010000126.1"/>
</dbReference>
<sequence>MGFLTDLASLGLTLAKGKRFLADVQQEIVAAQARIDAVRRPACRGGGDVCRVEDYRQHALRRLYSASCGVTETGLAWPRHIRSTPELDRLRAHLSALVLSVGAGADQHLGQAAAMMHPTTSTPPSSAKGTSIRTDLAG</sequence>
<feature type="compositionally biased region" description="Polar residues" evidence="1">
    <location>
        <begin position="118"/>
        <end position="138"/>
    </location>
</feature>
<protein>
    <submittedName>
        <fullName evidence="2">Uncharacterized protein</fullName>
    </submittedName>
</protein>
<organism evidence="2 3">
    <name type="scientific">Paracraurococcus lichenis</name>
    <dbReference type="NCBI Taxonomy" id="3064888"/>
    <lineage>
        <taxon>Bacteria</taxon>
        <taxon>Pseudomonadati</taxon>
        <taxon>Pseudomonadota</taxon>
        <taxon>Alphaproteobacteria</taxon>
        <taxon>Acetobacterales</taxon>
        <taxon>Roseomonadaceae</taxon>
        <taxon>Paracraurococcus</taxon>
    </lineage>
</organism>
<reference evidence="2 3" key="1">
    <citation type="submission" date="2023-08" db="EMBL/GenBank/DDBJ databases">
        <title>The draft genome sequence of Paracraurococcus sp. LOR1-02.</title>
        <authorList>
            <person name="Kingkaew E."/>
            <person name="Tanasupawat S."/>
        </authorList>
    </citation>
    <scope>NUCLEOTIDE SEQUENCE [LARGE SCALE GENOMIC DNA]</scope>
    <source>
        <strain evidence="2 3">LOR1-02</strain>
    </source>
</reference>
<gene>
    <name evidence="2" type="ORF">Q7A36_36335</name>
</gene>
<feature type="region of interest" description="Disordered" evidence="1">
    <location>
        <begin position="116"/>
        <end position="138"/>
    </location>
</feature>
<dbReference type="Proteomes" id="UP001243009">
    <property type="component" value="Unassembled WGS sequence"/>
</dbReference>
<proteinExistence type="predicted"/>
<evidence type="ECO:0000313" key="3">
    <source>
        <dbReference type="Proteomes" id="UP001243009"/>
    </source>
</evidence>
<comment type="caution">
    <text evidence="2">The sequence shown here is derived from an EMBL/GenBank/DDBJ whole genome shotgun (WGS) entry which is preliminary data.</text>
</comment>
<dbReference type="EMBL" id="JAUTWS010000126">
    <property type="protein sequence ID" value="MDO9713835.1"/>
    <property type="molecule type" value="Genomic_DNA"/>
</dbReference>
<name>A0ABT9ED72_9PROT</name>
<evidence type="ECO:0000313" key="2">
    <source>
        <dbReference type="EMBL" id="MDO9713835.1"/>
    </source>
</evidence>
<evidence type="ECO:0000256" key="1">
    <source>
        <dbReference type="SAM" id="MobiDB-lite"/>
    </source>
</evidence>
<keyword evidence="3" id="KW-1185">Reference proteome</keyword>
<accession>A0ABT9ED72</accession>